<dbReference type="CDD" id="cd00063">
    <property type="entry name" value="FN3"/>
    <property type="match status" value="4"/>
</dbReference>
<name>A0A7R9QFW7_9ACAR</name>
<feature type="domain" description="Fibronectin type-III" evidence="5">
    <location>
        <begin position="725"/>
        <end position="823"/>
    </location>
</feature>
<evidence type="ECO:0000259" key="5">
    <source>
        <dbReference type="PROSITE" id="PS50853"/>
    </source>
</evidence>
<dbReference type="Pfam" id="PF01682">
    <property type="entry name" value="DB"/>
    <property type="match status" value="4"/>
</dbReference>
<proteinExistence type="predicted"/>
<feature type="domain" description="Ig-like" evidence="4">
    <location>
        <begin position="82"/>
        <end position="183"/>
    </location>
</feature>
<evidence type="ECO:0000256" key="1">
    <source>
        <dbReference type="ARBA" id="ARBA00022737"/>
    </source>
</evidence>
<dbReference type="PROSITE" id="PS50853">
    <property type="entry name" value="FN3"/>
    <property type="match status" value="4"/>
</dbReference>
<dbReference type="InterPro" id="IPR002602">
    <property type="entry name" value="DB"/>
</dbReference>
<feature type="domain" description="Fibronectin type-III" evidence="5">
    <location>
        <begin position="882"/>
        <end position="982"/>
    </location>
</feature>
<dbReference type="OrthoDB" id="5843172at2759"/>
<dbReference type="InterPro" id="IPR003961">
    <property type="entry name" value="FN3_dom"/>
</dbReference>
<dbReference type="InterPro" id="IPR003599">
    <property type="entry name" value="Ig_sub"/>
</dbReference>
<dbReference type="EMBL" id="OC916176">
    <property type="protein sequence ID" value="CAD7643393.1"/>
    <property type="molecule type" value="Genomic_DNA"/>
</dbReference>
<evidence type="ECO:0000256" key="2">
    <source>
        <dbReference type="SAM" id="MobiDB-lite"/>
    </source>
</evidence>
<reference evidence="6" key="1">
    <citation type="submission" date="2020-11" db="EMBL/GenBank/DDBJ databases">
        <authorList>
            <person name="Tran Van P."/>
        </authorList>
    </citation>
    <scope>NUCLEOTIDE SEQUENCE</scope>
</reference>
<evidence type="ECO:0000259" key="4">
    <source>
        <dbReference type="PROSITE" id="PS50835"/>
    </source>
</evidence>
<keyword evidence="3" id="KW-0472">Membrane</keyword>
<keyword evidence="7" id="KW-1185">Reference proteome</keyword>
<dbReference type="PANTHER" id="PTHR13817">
    <property type="entry name" value="TITIN"/>
    <property type="match status" value="1"/>
</dbReference>
<sequence>MKKTTKTLTKGSGDGGGGRTTELKDNTSLKFFVKFSSLFISNTESETQILPEDKRIHTMLGPNVISCLIILISFCLRVKGIPNLNETSQEAVLVFAGEEAFIDCKVQNLQNYTILFKFMSAGTDSQKADIISAGNLIITSDTRFSVLHHPEHDVWVLNIKNTKTRDSGIYVCETNSSPKQQIARLLSVIDSDSGNDKTDAILSDVNHNYTDCCIEEEVPELCHSFCLMSGIVNNEIPHQTVHSCLPHLPSITKCLNGGRNNLKCCQRQHIPKPCEGVCVGNFTLDTVSDHYTCMDYAAPVLACIAEGIETLPPQPEDVFVEPISTTQLRIKWFKSDNPKDAQTDSYQINVTQLHTFDDLVDNKKINNLSMKDNSRPTNSTQMSFAVNGSLSEYTVKDLKTFTMYEIQVTAINKFGDSLPTNPIRALTLSPESDSQKIPKSTKNDPKLPNIRKCCEDNGVVLDRCLNTLCDPTKADTASLSDLMICAPWANVTFKCMALETTEDGWTDHSSCCEQRGVSPVCLSLCKGNVKRIDFRHFVCLDHMSTYTNCILSHHKVLSSEPQEFRVTHVKSLCPSLSAYEAFVSAVNQYGVSEGSPRVVFSTPRISTPDERELEESNFGYNETACCVRAALPKKCMPLCSYKVKVADVFNLSSTCVNSLSTLVRCGTGGRNHVPCCRRRDVSAECLNVCAGIVDTSSLVVATRCSQHFGKILQCMEEGTGLLPGMPIGLHATVITKNSVHLQWKPALEDVDASHVTYQVRYGKTDNSIPLHPLEHTNSKNSSQTKAIVEGLDPNTHYSVYITAHNLYGVSLPSLVLLVKTMEDNESDQKTTIHAKLGPPHSLELIHQTVDTITFKWSPPLYVPIDSAVNYIVYYKAINGTAVASNPSIHQTVDTITFKWSPPLYVPIDSAVNYIVYYKAINGTAVASNPSKENWFSLYTSYTSVYLTNLTYNTEYALAVQSLSDRNETSTSSEIILVWTDPPIPTALQMPLIVPAGPIVEGTNITVMCIAMGTPVPTTSLFINGLLVAKQDSRHLAFTLTNVNRNLSSISCYAVNGEGKEVHSAQSVLDVYVRFKPTTVGNPPLSSAPIGGTARLFCTISANIQMTYVFTLLIKSTAKSDDGNYMCTTENDFGKAVTTLTLSVTPESVQPKNTTSCCVEQGVSEQCLSVCSIDIDIETALSRPECFSELDKLMSCAADGSDHRQCCRRRQVPNGCLRWCAGLRVSIPSLCILSSSREIISCFQEGRALLPGPPINVRVEEFIGDSTVRIEWTPPEKNSELVQWYRVFWRPVGSRDLMRNQTETPSFELRNLEPDKMYEFVVKSGNHYGLSVFTDPLVVTLRGSSAHSTSLGNKLLKVLLGITIGIVLILMGITALIYYYKYHFITKTNPSRGVSFENPTYLKDTNTIQINDSRGPDPSAPNGAERADTQT</sequence>
<dbReference type="InterPro" id="IPR036116">
    <property type="entry name" value="FN3_sf"/>
</dbReference>
<feature type="domain" description="Fibronectin type-III" evidence="5">
    <location>
        <begin position="1252"/>
        <end position="1343"/>
    </location>
</feature>
<organism evidence="6">
    <name type="scientific">Oppiella nova</name>
    <dbReference type="NCBI Taxonomy" id="334625"/>
    <lineage>
        <taxon>Eukaryota</taxon>
        <taxon>Metazoa</taxon>
        <taxon>Ecdysozoa</taxon>
        <taxon>Arthropoda</taxon>
        <taxon>Chelicerata</taxon>
        <taxon>Arachnida</taxon>
        <taxon>Acari</taxon>
        <taxon>Acariformes</taxon>
        <taxon>Sarcoptiformes</taxon>
        <taxon>Oribatida</taxon>
        <taxon>Brachypylina</taxon>
        <taxon>Oppioidea</taxon>
        <taxon>Oppiidae</taxon>
        <taxon>Oppiella</taxon>
    </lineage>
</organism>
<feature type="region of interest" description="Disordered" evidence="2">
    <location>
        <begin position="425"/>
        <end position="444"/>
    </location>
</feature>
<feature type="compositionally biased region" description="Low complexity" evidence="2">
    <location>
        <begin position="1"/>
        <end position="11"/>
    </location>
</feature>
<dbReference type="InterPro" id="IPR007110">
    <property type="entry name" value="Ig-like_dom"/>
</dbReference>
<dbReference type="PANTHER" id="PTHR13817:SF155">
    <property type="entry name" value="IG-LIKE AND FIBRONECTIN TYPE-III DOMAIN-CONTAINING PROTEIN C25G4.10"/>
    <property type="match status" value="1"/>
</dbReference>
<dbReference type="SUPFAM" id="SSF49265">
    <property type="entry name" value="Fibronectin type III"/>
    <property type="match status" value="3"/>
</dbReference>
<evidence type="ECO:0008006" key="8">
    <source>
        <dbReference type="Google" id="ProtNLM"/>
    </source>
</evidence>
<feature type="transmembrane region" description="Helical" evidence="3">
    <location>
        <begin position="1357"/>
        <end position="1379"/>
    </location>
</feature>
<gene>
    <name evidence="6" type="ORF">ONB1V03_LOCUS4107</name>
</gene>
<dbReference type="GO" id="GO:0031430">
    <property type="term" value="C:M band"/>
    <property type="evidence" value="ECO:0007669"/>
    <property type="project" value="TreeGrafter"/>
</dbReference>
<accession>A0A7R9QFW7</accession>
<feature type="region of interest" description="Disordered" evidence="2">
    <location>
        <begin position="1"/>
        <end position="21"/>
    </location>
</feature>
<dbReference type="SMART" id="SM00060">
    <property type="entry name" value="FN3"/>
    <property type="match status" value="4"/>
</dbReference>
<feature type="compositionally biased region" description="Basic and acidic residues" evidence="2">
    <location>
        <begin position="433"/>
        <end position="444"/>
    </location>
</feature>
<keyword evidence="3" id="KW-1133">Transmembrane helix</keyword>
<dbReference type="PROSITE" id="PS50835">
    <property type="entry name" value="IG_LIKE"/>
    <property type="match status" value="2"/>
</dbReference>
<dbReference type="SMART" id="SM00408">
    <property type="entry name" value="IGc2"/>
    <property type="match status" value="2"/>
</dbReference>
<dbReference type="Pfam" id="PF00041">
    <property type="entry name" value="fn3"/>
    <property type="match status" value="4"/>
</dbReference>
<feature type="region of interest" description="Disordered" evidence="2">
    <location>
        <begin position="1406"/>
        <end position="1430"/>
    </location>
</feature>
<dbReference type="SMART" id="SM00409">
    <property type="entry name" value="IG"/>
    <property type="match status" value="2"/>
</dbReference>
<dbReference type="GO" id="GO:0045214">
    <property type="term" value="P:sarcomere organization"/>
    <property type="evidence" value="ECO:0007669"/>
    <property type="project" value="TreeGrafter"/>
</dbReference>
<evidence type="ECO:0000313" key="6">
    <source>
        <dbReference type="EMBL" id="CAD7643393.1"/>
    </source>
</evidence>
<dbReference type="Gene3D" id="2.60.40.10">
    <property type="entry name" value="Immunoglobulins"/>
    <property type="match status" value="6"/>
</dbReference>
<keyword evidence="3" id="KW-0812">Transmembrane</keyword>
<evidence type="ECO:0000313" key="7">
    <source>
        <dbReference type="Proteomes" id="UP000728032"/>
    </source>
</evidence>
<keyword evidence="1" id="KW-0677">Repeat</keyword>
<dbReference type="EMBL" id="CAJPVJ010001351">
    <property type="protein sequence ID" value="CAG2164556.1"/>
    <property type="molecule type" value="Genomic_DNA"/>
</dbReference>
<protein>
    <recommendedName>
        <fullName evidence="8">Ig-like and fibronectin type-III domain-containing protein C25G4.10</fullName>
    </recommendedName>
</protein>
<dbReference type="SUPFAM" id="SSF48726">
    <property type="entry name" value="Immunoglobulin"/>
    <property type="match status" value="2"/>
</dbReference>
<dbReference type="InterPro" id="IPR036179">
    <property type="entry name" value="Ig-like_dom_sf"/>
</dbReference>
<dbReference type="InterPro" id="IPR003598">
    <property type="entry name" value="Ig_sub2"/>
</dbReference>
<evidence type="ECO:0000256" key="3">
    <source>
        <dbReference type="SAM" id="Phobius"/>
    </source>
</evidence>
<dbReference type="InterPro" id="IPR050964">
    <property type="entry name" value="Striated_Muscle_Regulatory"/>
</dbReference>
<feature type="domain" description="Ig-like" evidence="4">
    <location>
        <begin position="984"/>
        <end position="1144"/>
    </location>
</feature>
<dbReference type="InterPro" id="IPR013783">
    <property type="entry name" value="Ig-like_fold"/>
</dbReference>
<feature type="domain" description="Fibronectin type-III" evidence="5">
    <location>
        <begin position="314"/>
        <end position="430"/>
    </location>
</feature>
<dbReference type="Proteomes" id="UP000728032">
    <property type="component" value="Unassembled WGS sequence"/>
</dbReference>